<dbReference type="Proteomes" id="UP000612899">
    <property type="component" value="Unassembled WGS sequence"/>
</dbReference>
<gene>
    <name evidence="5" type="primary">yjcK</name>
    <name evidence="5" type="ORF">Rhe02_37340</name>
</gene>
<evidence type="ECO:0000313" key="6">
    <source>
        <dbReference type="Proteomes" id="UP000612899"/>
    </source>
</evidence>
<dbReference type="InterPro" id="IPR016181">
    <property type="entry name" value="Acyl_CoA_acyltransferase"/>
</dbReference>
<dbReference type="RefSeq" id="WP_203909502.1">
    <property type="nucleotide sequence ID" value="NZ_BONY01000020.1"/>
</dbReference>
<evidence type="ECO:0000256" key="2">
    <source>
        <dbReference type="ARBA" id="ARBA00023315"/>
    </source>
</evidence>
<dbReference type="InterPro" id="IPR000182">
    <property type="entry name" value="GNAT_dom"/>
</dbReference>
<comment type="similarity">
    <text evidence="3">Belongs to the acetyltransferase family. RimJ subfamily.</text>
</comment>
<organism evidence="5 6">
    <name type="scientific">Rhizocola hellebori</name>
    <dbReference type="NCBI Taxonomy" id="1392758"/>
    <lineage>
        <taxon>Bacteria</taxon>
        <taxon>Bacillati</taxon>
        <taxon>Actinomycetota</taxon>
        <taxon>Actinomycetes</taxon>
        <taxon>Micromonosporales</taxon>
        <taxon>Micromonosporaceae</taxon>
        <taxon>Rhizocola</taxon>
    </lineage>
</organism>
<dbReference type="PANTHER" id="PTHR43792:SF8">
    <property type="entry name" value="[RIBOSOMAL PROTEIN US5]-ALANINE N-ACETYLTRANSFERASE"/>
    <property type="match status" value="1"/>
</dbReference>
<sequence>MTITRLLSLDDADALTELIRENREFLAPWEPARAEEYFTVEGQRTLLQTVLEQHGRGQTLPHVILDSGRVVGRITLNEIVRGPLQSSSVGYWVEPAVNGRGIASAALAEIIQVAFTELGLHRLQAGTLLHNKASQRVLERNGFVRYGLAPRYLNIAGKWQDHLLFQLLNE</sequence>
<dbReference type="Pfam" id="PF13302">
    <property type="entry name" value="Acetyltransf_3"/>
    <property type="match status" value="1"/>
</dbReference>
<evidence type="ECO:0000313" key="5">
    <source>
        <dbReference type="EMBL" id="GIH05667.1"/>
    </source>
</evidence>
<dbReference type="PANTHER" id="PTHR43792">
    <property type="entry name" value="GNAT FAMILY, PUTATIVE (AFU_ORTHOLOGUE AFUA_3G00765)-RELATED-RELATED"/>
    <property type="match status" value="1"/>
</dbReference>
<evidence type="ECO:0000256" key="3">
    <source>
        <dbReference type="ARBA" id="ARBA00038502"/>
    </source>
</evidence>
<accession>A0A8J3VGY2</accession>
<dbReference type="GO" id="GO:0005737">
    <property type="term" value="C:cytoplasm"/>
    <property type="evidence" value="ECO:0007669"/>
    <property type="project" value="TreeGrafter"/>
</dbReference>
<name>A0A8J3VGY2_9ACTN</name>
<dbReference type="Gene3D" id="3.40.630.30">
    <property type="match status" value="1"/>
</dbReference>
<reference evidence="5" key="1">
    <citation type="submission" date="2021-01" db="EMBL/GenBank/DDBJ databases">
        <title>Whole genome shotgun sequence of Rhizocola hellebori NBRC 109834.</title>
        <authorList>
            <person name="Komaki H."/>
            <person name="Tamura T."/>
        </authorList>
    </citation>
    <scope>NUCLEOTIDE SEQUENCE</scope>
    <source>
        <strain evidence="5">NBRC 109834</strain>
    </source>
</reference>
<dbReference type="SUPFAM" id="SSF55729">
    <property type="entry name" value="Acyl-CoA N-acyltransferases (Nat)"/>
    <property type="match status" value="1"/>
</dbReference>
<dbReference type="AlphaFoldDB" id="A0A8J3VGY2"/>
<evidence type="ECO:0000256" key="1">
    <source>
        <dbReference type="ARBA" id="ARBA00022679"/>
    </source>
</evidence>
<proteinExistence type="inferred from homology"/>
<keyword evidence="6" id="KW-1185">Reference proteome</keyword>
<keyword evidence="1" id="KW-0808">Transferase</keyword>
<dbReference type="PROSITE" id="PS51186">
    <property type="entry name" value="GNAT"/>
    <property type="match status" value="1"/>
</dbReference>
<evidence type="ECO:0000259" key="4">
    <source>
        <dbReference type="PROSITE" id="PS51186"/>
    </source>
</evidence>
<comment type="caution">
    <text evidence="5">The sequence shown here is derived from an EMBL/GenBank/DDBJ whole genome shotgun (WGS) entry which is preliminary data.</text>
</comment>
<dbReference type="EMBL" id="BONY01000020">
    <property type="protein sequence ID" value="GIH05667.1"/>
    <property type="molecule type" value="Genomic_DNA"/>
</dbReference>
<protein>
    <submittedName>
        <fullName evidence="5">Putative ribosomal-protein-alanine acetyltransferase</fullName>
    </submittedName>
</protein>
<dbReference type="InterPro" id="IPR051531">
    <property type="entry name" value="N-acetyltransferase"/>
</dbReference>
<feature type="domain" description="N-acetyltransferase" evidence="4">
    <location>
        <begin position="2"/>
        <end position="170"/>
    </location>
</feature>
<keyword evidence="2" id="KW-0012">Acyltransferase</keyword>
<dbReference type="GO" id="GO:0008999">
    <property type="term" value="F:protein-N-terminal-alanine acetyltransferase activity"/>
    <property type="evidence" value="ECO:0007669"/>
    <property type="project" value="TreeGrafter"/>
</dbReference>